<sequence length="278" mass="30509">MCCSNFMDATGTSSAPFHDSFGSGASLLGNSAAARCPSRVRIGNRRQALRQSGVWTRAHVSCRPLDGTATSMPRSTTRGPRRHRRSRLKNLFAASQVAAGRSSSITDSQVGRHNRSPFVLGDLHLRVRLVQLTLRWLDYDMRLRLRAHLHRSSCANSISTQCDGSFGRSLRSMVLSPVWRGPQRLSLLASEIATSEGLWTPIHSLRIFSDKEGRAASSRPGPAQLVASVYAASLPRQRKCSHRRIATDTALAPRSRLPPGLNFVLRKARGPPLTHSLS</sequence>
<comment type="caution">
    <text evidence="1">The sequence shown here is derived from an EMBL/GenBank/DDBJ whole genome shotgun (WGS) entry which is preliminary data.</text>
</comment>
<gene>
    <name evidence="1" type="ORF">B0H16DRAFT_555712</name>
</gene>
<reference evidence="1" key="1">
    <citation type="submission" date="2023-03" db="EMBL/GenBank/DDBJ databases">
        <title>Massive genome expansion in bonnet fungi (Mycena s.s.) driven by repeated elements and novel gene families across ecological guilds.</title>
        <authorList>
            <consortium name="Lawrence Berkeley National Laboratory"/>
            <person name="Harder C.B."/>
            <person name="Miyauchi S."/>
            <person name="Viragh M."/>
            <person name="Kuo A."/>
            <person name="Thoen E."/>
            <person name="Andreopoulos B."/>
            <person name="Lu D."/>
            <person name="Skrede I."/>
            <person name="Drula E."/>
            <person name="Henrissat B."/>
            <person name="Morin E."/>
            <person name="Kohler A."/>
            <person name="Barry K."/>
            <person name="LaButti K."/>
            <person name="Morin E."/>
            <person name="Salamov A."/>
            <person name="Lipzen A."/>
            <person name="Mereny Z."/>
            <person name="Hegedus B."/>
            <person name="Baldrian P."/>
            <person name="Stursova M."/>
            <person name="Weitz H."/>
            <person name="Taylor A."/>
            <person name="Grigoriev I.V."/>
            <person name="Nagy L.G."/>
            <person name="Martin F."/>
            <person name="Kauserud H."/>
        </authorList>
    </citation>
    <scope>NUCLEOTIDE SEQUENCE</scope>
    <source>
        <strain evidence="1">CBHHK182m</strain>
    </source>
</reference>
<dbReference type="Proteomes" id="UP001215598">
    <property type="component" value="Unassembled WGS sequence"/>
</dbReference>
<keyword evidence="2" id="KW-1185">Reference proteome</keyword>
<proteinExistence type="predicted"/>
<evidence type="ECO:0000313" key="1">
    <source>
        <dbReference type="EMBL" id="KAJ7760954.1"/>
    </source>
</evidence>
<accession>A0AAD7NH87</accession>
<evidence type="ECO:0000313" key="2">
    <source>
        <dbReference type="Proteomes" id="UP001215598"/>
    </source>
</evidence>
<organism evidence="1 2">
    <name type="scientific">Mycena metata</name>
    <dbReference type="NCBI Taxonomy" id="1033252"/>
    <lineage>
        <taxon>Eukaryota</taxon>
        <taxon>Fungi</taxon>
        <taxon>Dikarya</taxon>
        <taxon>Basidiomycota</taxon>
        <taxon>Agaricomycotina</taxon>
        <taxon>Agaricomycetes</taxon>
        <taxon>Agaricomycetidae</taxon>
        <taxon>Agaricales</taxon>
        <taxon>Marasmiineae</taxon>
        <taxon>Mycenaceae</taxon>
        <taxon>Mycena</taxon>
    </lineage>
</organism>
<name>A0AAD7NH87_9AGAR</name>
<protein>
    <submittedName>
        <fullName evidence="1">Uncharacterized protein</fullName>
    </submittedName>
</protein>
<dbReference type="AlphaFoldDB" id="A0AAD7NH87"/>
<dbReference type="EMBL" id="JARKIB010000036">
    <property type="protein sequence ID" value="KAJ7760954.1"/>
    <property type="molecule type" value="Genomic_DNA"/>
</dbReference>